<dbReference type="CDD" id="cd03235">
    <property type="entry name" value="ABC_Metallic_Cations"/>
    <property type="match status" value="1"/>
</dbReference>
<dbReference type="InterPro" id="IPR050153">
    <property type="entry name" value="Metal_Ion_Import_ABC"/>
</dbReference>
<dbReference type="PROSITE" id="PS50893">
    <property type="entry name" value="ABC_TRANSPORTER_2"/>
    <property type="match status" value="1"/>
</dbReference>
<name>A0A516PYE7_9ACTN</name>
<dbReference type="PROSITE" id="PS00211">
    <property type="entry name" value="ABC_TRANSPORTER_1"/>
    <property type="match status" value="1"/>
</dbReference>
<dbReference type="OrthoDB" id="5296765at2"/>
<gene>
    <name evidence="6" type="ORF">FOE78_09990</name>
</gene>
<feature type="region of interest" description="Disordered" evidence="4">
    <location>
        <begin position="235"/>
        <end position="294"/>
    </location>
</feature>
<evidence type="ECO:0000256" key="2">
    <source>
        <dbReference type="ARBA" id="ARBA00022741"/>
    </source>
</evidence>
<evidence type="ECO:0000313" key="6">
    <source>
        <dbReference type="EMBL" id="QDP96190.1"/>
    </source>
</evidence>
<evidence type="ECO:0000256" key="4">
    <source>
        <dbReference type="SAM" id="MobiDB-lite"/>
    </source>
</evidence>
<organism evidence="6 7">
    <name type="scientific">Microlunatus elymi</name>
    <dbReference type="NCBI Taxonomy" id="2596828"/>
    <lineage>
        <taxon>Bacteria</taxon>
        <taxon>Bacillati</taxon>
        <taxon>Actinomycetota</taxon>
        <taxon>Actinomycetes</taxon>
        <taxon>Propionibacteriales</taxon>
        <taxon>Propionibacteriaceae</taxon>
        <taxon>Microlunatus</taxon>
    </lineage>
</organism>
<dbReference type="InterPro" id="IPR003439">
    <property type="entry name" value="ABC_transporter-like_ATP-bd"/>
</dbReference>
<protein>
    <submittedName>
        <fullName evidence="6">ABC transporter ATP-binding protein</fullName>
    </submittedName>
</protein>
<dbReference type="Pfam" id="PF00005">
    <property type="entry name" value="ABC_tran"/>
    <property type="match status" value="1"/>
</dbReference>
<keyword evidence="2" id="KW-0547">Nucleotide-binding</keyword>
<dbReference type="EMBL" id="CP041692">
    <property type="protein sequence ID" value="QDP96190.1"/>
    <property type="molecule type" value="Genomic_DNA"/>
</dbReference>
<keyword evidence="3 6" id="KW-0067">ATP-binding</keyword>
<dbReference type="InterPro" id="IPR017871">
    <property type="entry name" value="ABC_transporter-like_CS"/>
</dbReference>
<sequence>MADDQQDAQPVTQREPVLTARDVSVELGGLPVLRGISLAVHRGETVALLGGNGSGKSTLVRALLGLTALRRGSVRLFGTEIGRFRDWSKVGYVPQRSTIDLTRAKVNEIVGSGRLGHRLPFVPPRAKDRQVIGEALQVVGLADRAQAEMQQLSGGQQQRVLIARALAAEPRLLVLDEPTAGVDLEHQQILADVLTELLRRGMAILVVLHEIGPLTPLVDRAIVLRDGRIVHDGELPRSATELHDHQRAGHGGHEVGEISGPSASSGPFLPSYGTLPPSSGPLQPPSASSGRSES</sequence>
<dbReference type="GO" id="GO:0016887">
    <property type="term" value="F:ATP hydrolysis activity"/>
    <property type="evidence" value="ECO:0007669"/>
    <property type="project" value="InterPro"/>
</dbReference>
<dbReference type="InterPro" id="IPR027417">
    <property type="entry name" value="P-loop_NTPase"/>
</dbReference>
<dbReference type="SUPFAM" id="SSF52540">
    <property type="entry name" value="P-loop containing nucleoside triphosphate hydrolases"/>
    <property type="match status" value="1"/>
</dbReference>
<proteinExistence type="predicted"/>
<keyword evidence="1" id="KW-0813">Transport</keyword>
<feature type="compositionally biased region" description="Basic and acidic residues" evidence="4">
    <location>
        <begin position="235"/>
        <end position="256"/>
    </location>
</feature>
<dbReference type="InterPro" id="IPR003593">
    <property type="entry name" value="AAA+_ATPase"/>
</dbReference>
<dbReference type="GO" id="GO:0005524">
    <property type="term" value="F:ATP binding"/>
    <property type="evidence" value="ECO:0007669"/>
    <property type="project" value="UniProtKB-KW"/>
</dbReference>
<evidence type="ECO:0000313" key="7">
    <source>
        <dbReference type="Proteomes" id="UP000319263"/>
    </source>
</evidence>
<evidence type="ECO:0000259" key="5">
    <source>
        <dbReference type="PROSITE" id="PS50893"/>
    </source>
</evidence>
<accession>A0A516PYE7</accession>
<dbReference type="PANTHER" id="PTHR42734">
    <property type="entry name" value="METAL TRANSPORT SYSTEM ATP-BINDING PROTEIN TM_0124-RELATED"/>
    <property type="match status" value="1"/>
</dbReference>
<dbReference type="SMART" id="SM00382">
    <property type="entry name" value="AAA"/>
    <property type="match status" value="1"/>
</dbReference>
<dbReference type="RefSeq" id="WP_143986156.1">
    <property type="nucleotide sequence ID" value="NZ_CP041692.1"/>
</dbReference>
<evidence type="ECO:0000256" key="1">
    <source>
        <dbReference type="ARBA" id="ARBA00022448"/>
    </source>
</evidence>
<dbReference type="Proteomes" id="UP000319263">
    <property type="component" value="Chromosome"/>
</dbReference>
<feature type="domain" description="ABC transporter" evidence="5">
    <location>
        <begin position="18"/>
        <end position="251"/>
    </location>
</feature>
<feature type="compositionally biased region" description="Low complexity" evidence="4">
    <location>
        <begin position="285"/>
        <end position="294"/>
    </location>
</feature>
<dbReference type="AlphaFoldDB" id="A0A516PYE7"/>
<evidence type="ECO:0000256" key="3">
    <source>
        <dbReference type="ARBA" id="ARBA00022840"/>
    </source>
</evidence>
<keyword evidence="7" id="KW-1185">Reference proteome</keyword>
<dbReference type="KEGG" id="mik:FOE78_09990"/>
<reference evidence="6 7" key="1">
    <citation type="submission" date="2019-07" db="EMBL/GenBank/DDBJ databases">
        <title>Microlunatus dokdonensis sp. nov. isolated from the rhizospheric soil of the wild plant Elymus tsukushiensis.</title>
        <authorList>
            <person name="Ghim S.-Y."/>
            <person name="Hwang Y.-J."/>
            <person name="Son J.-S."/>
            <person name="Shin J.-H."/>
        </authorList>
    </citation>
    <scope>NUCLEOTIDE SEQUENCE [LARGE SCALE GENOMIC DNA]</scope>
    <source>
        <strain evidence="6 7">KUDC0627</strain>
    </source>
</reference>
<dbReference type="Gene3D" id="3.40.50.300">
    <property type="entry name" value="P-loop containing nucleotide triphosphate hydrolases"/>
    <property type="match status" value="1"/>
</dbReference>